<evidence type="ECO:0000259" key="4">
    <source>
        <dbReference type="Pfam" id="PF04586"/>
    </source>
</evidence>
<name>A0AA47EJH0_9CLOT</name>
<sequence>MEKEIRNIIVNKLETRVATDSSEKIISGYINKFNARSQYMGFYEEVATGSFDKTLADGHNIFAMFNHNDDKILGSTRANSLKLSIDEVGLAFELRINDKISYANDLYELVQEGSIDGCSFGFYVIDDSWVTTTEGIDLRIIKEIELIECTLTPFPAYLDSQASCRSFTKFEESKTKDEEIRLLKSKQENLKAKLLIELEL</sequence>
<protein>
    <submittedName>
        <fullName evidence="5">HK97 family phage prohead protease</fullName>
    </submittedName>
</protein>
<dbReference type="InterPro" id="IPR054613">
    <property type="entry name" value="Peptidase_S78_dom"/>
</dbReference>
<dbReference type="Proteomes" id="UP001164733">
    <property type="component" value="Chromosome"/>
</dbReference>
<dbReference type="AlphaFoldDB" id="A0AA47EJH0"/>
<keyword evidence="1" id="KW-1188">Viral release from host cell</keyword>
<evidence type="ECO:0000256" key="3">
    <source>
        <dbReference type="ARBA" id="ARBA00022801"/>
    </source>
</evidence>
<gene>
    <name evidence="5" type="ORF">LL038_03450</name>
</gene>
<proteinExistence type="predicted"/>
<evidence type="ECO:0000256" key="2">
    <source>
        <dbReference type="ARBA" id="ARBA00022670"/>
    </source>
</evidence>
<accession>A0AA47EJH0</accession>
<dbReference type="GO" id="GO:0006508">
    <property type="term" value="P:proteolysis"/>
    <property type="evidence" value="ECO:0007669"/>
    <property type="project" value="UniProtKB-KW"/>
</dbReference>
<dbReference type="EMBL" id="CP086239">
    <property type="protein sequence ID" value="WAG61321.1"/>
    <property type="molecule type" value="Genomic_DNA"/>
</dbReference>
<evidence type="ECO:0000313" key="6">
    <source>
        <dbReference type="Proteomes" id="UP001164733"/>
    </source>
</evidence>
<reference evidence="5" key="1">
    <citation type="submission" date="2021-11" db="EMBL/GenBank/DDBJ databases">
        <title>Clostridia strains as spoilage organisms.</title>
        <authorList>
            <person name="Wambui J."/>
            <person name="Stevens M.J.A."/>
            <person name="Stephan R."/>
        </authorList>
    </citation>
    <scope>NUCLEOTIDE SEQUENCE</scope>
    <source>
        <strain evidence="5">CF009</strain>
    </source>
</reference>
<feature type="domain" description="Prohead serine protease" evidence="4">
    <location>
        <begin position="13"/>
        <end position="170"/>
    </location>
</feature>
<dbReference type="InterPro" id="IPR006433">
    <property type="entry name" value="Prohead_protease"/>
</dbReference>
<keyword evidence="3" id="KW-0378">Hydrolase</keyword>
<dbReference type="GO" id="GO:0008233">
    <property type="term" value="F:peptidase activity"/>
    <property type="evidence" value="ECO:0007669"/>
    <property type="project" value="UniProtKB-KW"/>
</dbReference>
<dbReference type="Pfam" id="PF04586">
    <property type="entry name" value="Peptidase_S78"/>
    <property type="match status" value="1"/>
</dbReference>
<dbReference type="RefSeq" id="WP_216120029.1">
    <property type="nucleotide sequence ID" value="NZ_CP086239.1"/>
</dbReference>
<evidence type="ECO:0000313" key="5">
    <source>
        <dbReference type="EMBL" id="WAG61321.1"/>
    </source>
</evidence>
<dbReference type="NCBIfam" id="TIGR01543">
    <property type="entry name" value="proheadase_HK97"/>
    <property type="match status" value="1"/>
</dbReference>
<keyword evidence="2 5" id="KW-0645">Protease</keyword>
<evidence type="ECO:0000256" key="1">
    <source>
        <dbReference type="ARBA" id="ARBA00022612"/>
    </source>
</evidence>
<organism evidence="5 6">
    <name type="scientific">Clostridium estertheticum</name>
    <dbReference type="NCBI Taxonomy" id="238834"/>
    <lineage>
        <taxon>Bacteria</taxon>
        <taxon>Bacillati</taxon>
        <taxon>Bacillota</taxon>
        <taxon>Clostridia</taxon>
        <taxon>Eubacteriales</taxon>
        <taxon>Clostridiaceae</taxon>
        <taxon>Clostridium</taxon>
    </lineage>
</organism>